<dbReference type="Pfam" id="PF13564">
    <property type="entry name" value="DoxX_2"/>
    <property type="match status" value="1"/>
</dbReference>
<dbReference type="PATRIC" id="fig|1173020.3.peg.5556"/>
<dbReference type="OrthoDB" id="327939at2"/>
<gene>
    <name evidence="6" type="ORF">Cha6605_4859</name>
</gene>
<evidence type="ECO:0000256" key="3">
    <source>
        <dbReference type="ARBA" id="ARBA00022989"/>
    </source>
</evidence>
<dbReference type="GO" id="GO:0016020">
    <property type="term" value="C:membrane"/>
    <property type="evidence" value="ECO:0007669"/>
    <property type="project" value="UniProtKB-SubCell"/>
</dbReference>
<dbReference type="HOGENOM" id="CLU_128738_4_0_3"/>
<reference evidence="6 7" key="1">
    <citation type="submission" date="2012-05" db="EMBL/GenBank/DDBJ databases">
        <title>Finished chromosome of genome of Chamaesiphon sp. PCC 6605.</title>
        <authorList>
            <consortium name="US DOE Joint Genome Institute"/>
            <person name="Gugger M."/>
            <person name="Coursin T."/>
            <person name="Rippka R."/>
            <person name="Tandeau De Marsac N."/>
            <person name="Huntemann M."/>
            <person name="Wei C.-L."/>
            <person name="Han J."/>
            <person name="Detter J.C."/>
            <person name="Han C."/>
            <person name="Tapia R."/>
            <person name="Chen A."/>
            <person name="Kyrpides N."/>
            <person name="Mavromatis K."/>
            <person name="Markowitz V."/>
            <person name="Szeto E."/>
            <person name="Ivanova N."/>
            <person name="Pagani I."/>
            <person name="Pati A."/>
            <person name="Goodwin L."/>
            <person name="Nordberg H.P."/>
            <person name="Cantor M.N."/>
            <person name="Hua S.X."/>
            <person name="Woyke T."/>
            <person name="Kerfeld C.A."/>
        </authorList>
    </citation>
    <scope>NUCLEOTIDE SEQUENCE [LARGE SCALE GENOMIC DNA]</scope>
    <source>
        <strain evidence="7">ATCC 27169 / PCC 6605</strain>
    </source>
</reference>
<evidence type="ECO:0000256" key="5">
    <source>
        <dbReference type="SAM" id="Phobius"/>
    </source>
</evidence>
<accession>K9UL22</accession>
<dbReference type="PANTHER" id="PTHR36974">
    <property type="entry name" value="MEMBRANE PROTEIN-RELATED"/>
    <property type="match status" value="1"/>
</dbReference>
<keyword evidence="3 5" id="KW-1133">Transmembrane helix</keyword>
<evidence type="ECO:0000313" key="6">
    <source>
        <dbReference type="EMBL" id="AFY95772.1"/>
    </source>
</evidence>
<dbReference type="eggNOG" id="COG4270">
    <property type="taxonomic scope" value="Bacteria"/>
</dbReference>
<evidence type="ECO:0000256" key="2">
    <source>
        <dbReference type="ARBA" id="ARBA00022692"/>
    </source>
</evidence>
<feature type="transmembrane region" description="Helical" evidence="5">
    <location>
        <begin position="79"/>
        <end position="96"/>
    </location>
</feature>
<dbReference type="InterPro" id="IPR032808">
    <property type="entry name" value="DoxX"/>
</dbReference>
<dbReference type="PANTHER" id="PTHR36974:SF1">
    <property type="entry name" value="DOXX FAMILY MEMBRANE PROTEIN"/>
    <property type="match status" value="1"/>
</dbReference>
<feature type="transmembrane region" description="Helical" evidence="5">
    <location>
        <begin position="50"/>
        <end position="72"/>
    </location>
</feature>
<proteinExistence type="predicted"/>
<name>K9UL22_CHAP6</name>
<dbReference type="AlphaFoldDB" id="K9UL22"/>
<feature type="transmembrane region" description="Helical" evidence="5">
    <location>
        <begin position="20"/>
        <end position="38"/>
    </location>
</feature>
<dbReference type="RefSeq" id="WP_015161861.1">
    <property type="nucleotide sequence ID" value="NC_019697.1"/>
</dbReference>
<protein>
    <submittedName>
        <fullName evidence="6">Putative membrane protein</fullName>
    </submittedName>
</protein>
<evidence type="ECO:0000313" key="7">
    <source>
        <dbReference type="Proteomes" id="UP000010366"/>
    </source>
</evidence>
<dbReference type="Proteomes" id="UP000010366">
    <property type="component" value="Chromosome"/>
</dbReference>
<dbReference type="KEGG" id="cmp:Cha6605_4859"/>
<keyword evidence="2 5" id="KW-0812">Transmembrane</keyword>
<organism evidence="6 7">
    <name type="scientific">Chamaesiphon minutus (strain ATCC 27169 / PCC 6605)</name>
    <dbReference type="NCBI Taxonomy" id="1173020"/>
    <lineage>
        <taxon>Bacteria</taxon>
        <taxon>Bacillati</taxon>
        <taxon>Cyanobacteriota</taxon>
        <taxon>Cyanophyceae</taxon>
        <taxon>Gomontiellales</taxon>
        <taxon>Chamaesiphonaceae</taxon>
        <taxon>Chamaesiphon</taxon>
    </lineage>
</organism>
<sequence length="167" mass="18657">MNPEAPQADRLIATTRKEQLRVILAICIIVVGIIHFVVPDPFVKIVPNYLPYHLELVYISGFFEILGGIGILVPPVSQAAAWGLLLLFIAVFPANINMAINEIDLPNIPDSSALRWGRLPLQAVLIAWAWWYTRTDGLEEQVSVIPSQWIKSLELTQKAEGSDSRLF</sequence>
<evidence type="ECO:0000256" key="1">
    <source>
        <dbReference type="ARBA" id="ARBA00004141"/>
    </source>
</evidence>
<evidence type="ECO:0000256" key="4">
    <source>
        <dbReference type="ARBA" id="ARBA00023136"/>
    </source>
</evidence>
<comment type="subcellular location">
    <subcellularLocation>
        <location evidence="1">Membrane</location>
        <topology evidence="1">Multi-pass membrane protein</topology>
    </subcellularLocation>
</comment>
<keyword evidence="7" id="KW-1185">Reference proteome</keyword>
<keyword evidence="4 5" id="KW-0472">Membrane</keyword>
<dbReference type="EMBL" id="CP003600">
    <property type="protein sequence ID" value="AFY95772.1"/>
    <property type="molecule type" value="Genomic_DNA"/>
</dbReference>